<name>A0A936ZT92_9BURK</name>
<evidence type="ECO:0000256" key="2">
    <source>
        <dbReference type="PIRNR" id="PIRNR006276"/>
    </source>
</evidence>
<keyword evidence="2" id="KW-0963">Cytoplasm</keyword>
<dbReference type="AlphaFoldDB" id="A0A936ZT92"/>
<dbReference type="PANTHER" id="PTHR46268">
    <property type="entry name" value="STRESS RESPONSE PROTEIN NHAX"/>
    <property type="match status" value="1"/>
</dbReference>
<dbReference type="PRINTS" id="PR01438">
    <property type="entry name" value="UNVRSLSTRESS"/>
</dbReference>
<dbReference type="EMBL" id="JAEQNA010000007">
    <property type="protein sequence ID" value="MBL0422141.1"/>
    <property type="molecule type" value="Genomic_DNA"/>
</dbReference>
<dbReference type="InterPro" id="IPR014729">
    <property type="entry name" value="Rossmann-like_a/b/a_fold"/>
</dbReference>
<dbReference type="RefSeq" id="WP_201685219.1">
    <property type="nucleotide sequence ID" value="NZ_JAEQNA010000007.1"/>
</dbReference>
<organism evidence="4 5">
    <name type="scientific">Ramlibacter aurantiacus</name>
    <dbReference type="NCBI Taxonomy" id="2801330"/>
    <lineage>
        <taxon>Bacteria</taxon>
        <taxon>Pseudomonadati</taxon>
        <taxon>Pseudomonadota</taxon>
        <taxon>Betaproteobacteria</taxon>
        <taxon>Burkholderiales</taxon>
        <taxon>Comamonadaceae</taxon>
        <taxon>Ramlibacter</taxon>
    </lineage>
</organism>
<dbReference type="GO" id="GO:0005737">
    <property type="term" value="C:cytoplasm"/>
    <property type="evidence" value="ECO:0007669"/>
    <property type="project" value="UniProtKB-SubCell"/>
</dbReference>
<sequence>MYQRILVPIDGSDASLHALDTAIGLARAFKAQLRLIHVLEDAAYLAGYDPAGAAAGELYQATRESGEQIVKDAAARVQAAGLQAETLFVDRFGDRLPDAIATAAKDWGADLIVVGTHGRRGLSRLMLGSGAEQIIRTAPVPVLVARQRSH</sequence>
<dbReference type="InterPro" id="IPR006016">
    <property type="entry name" value="UspA"/>
</dbReference>
<evidence type="ECO:0000259" key="3">
    <source>
        <dbReference type="Pfam" id="PF00582"/>
    </source>
</evidence>
<dbReference type="InterPro" id="IPR006015">
    <property type="entry name" value="Universal_stress_UspA"/>
</dbReference>
<dbReference type="PANTHER" id="PTHR46268:SF6">
    <property type="entry name" value="UNIVERSAL STRESS PROTEIN UP12"/>
    <property type="match status" value="1"/>
</dbReference>
<evidence type="ECO:0000313" key="5">
    <source>
        <dbReference type="Proteomes" id="UP000613011"/>
    </source>
</evidence>
<dbReference type="PIRSF" id="PIRSF006276">
    <property type="entry name" value="UspA"/>
    <property type="match status" value="1"/>
</dbReference>
<dbReference type="Pfam" id="PF00582">
    <property type="entry name" value="Usp"/>
    <property type="match status" value="1"/>
</dbReference>
<comment type="caution">
    <text evidence="4">The sequence shown here is derived from an EMBL/GenBank/DDBJ whole genome shotgun (WGS) entry which is preliminary data.</text>
</comment>
<keyword evidence="5" id="KW-1185">Reference proteome</keyword>
<accession>A0A936ZT92</accession>
<dbReference type="Gene3D" id="3.40.50.620">
    <property type="entry name" value="HUPs"/>
    <property type="match status" value="1"/>
</dbReference>
<reference evidence="4" key="1">
    <citation type="submission" date="2021-01" db="EMBL/GenBank/DDBJ databases">
        <title>Ramlibacter sp. strain AW1 16S ribosomal RNA gene Genome sequencing and assembly.</title>
        <authorList>
            <person name="Kang M."/>
        </authorList>
    </citation>
    <scope>NUCLEOTIDE SEQUENCE</scope>
    <source>
        <strain evidence="4">AW1</strain>
    </source>
</reference>
<dbReference type="Proteomes" id="UP000613011">
    <property type="component" value="Unassembled WGS sequence"/>
</dbReference>
<dbReference type="CDD" id="cd00293">
    <property type="entry name" value="USP-like"/>
    <property type="match status" value="1"/>
</dbReference>
<protein>
    <recommendedName>
        <fullName evidence="2">Universal stress protein</fullName>
    </recommendedName>
</protein>
<evidence type="ECO:0000256" key="1">
    <source>
        <dbReference type="ARBA" id="ARBA00008791"/>
    </source>
</evidence>
<feature type="domain" description="UspA" evidence="3">
    <location>
        <begin position="1"/>
        <end position="146"/>
    </location>
</feature>
<dbReference type="SUPFAM" id="SSF52402">
    <property type="entry name" value="Adenine nucleotide alpha hydrolases-like"/>
    <property type="match status" value="1"/>
</dbReference>
<comment type="similarity">
    <text evidence="1 2">Belongs to the universal stress protein A family.</text>
</comment>
<evidence type="ECO:0000313" key="4">
    <source>
        <dbReference type="EMBL" id="MBL0422141.1"/>
    </source>
</evidence>
<gene>
    <name evidence="4" type="ORF">JI739_17465</name>
</gene>
<proteinExistence type="inferred from homology"/>
<comment type="subcellular location">
    <subcellularLocation>
        <location evidence="2">Cytoplasm</location>
    </subcellularLocation>
</comment>